<protein>
    <submittedName>
        <fullName evidence="7">Alcohol dehydrogenase catalytic domain-containing protein</fullName>
    </submittedName>
</protein>
<sequence length="349" mass="36063">MGDEAPTMRAAQLTTIPAAGLDLSTVAPPMITRDDDVLIAVSACGVCGTDLHILDGQAYRPQLPFTLGHEPVGVVVAAGSAAAEWIGRRVTMTLFTGDGACELCEAGDERLCRHLRSITGVLGAPGAYAGIVRVHAAQLVPVPDALADAEVASLVDSGATAANSVRQALVRAPDRVLVLGGGPIGHLSAEMLREAGVVTEVVEPNPQRAGALAQLGHRVVPSIDEALPEPAVIIDCTGVATAFQQGINALAPRGLYLLAGYATVPDFDFGAVSRNEATLQGIRSGSRADLEHILDLAASRAIRLPEIHQWPLEQINDAFTALRAGRVTGKAIISITATNVEAGAEGPNT</sequence>
<keyword evidence="4" id="KW-0560">Oxidoreductase</keyword>
<dbReference type="Proteomes" id="UP001235064">
    <property type="component" value="Unassembled WGS sequence"/>
</dbReference>
<dbReference type="PROSITE" id="PS00059">
    <property type="entry name" value="ADH_ZINC"/>
    <property type="match status" value="1"/>
</dbReference>
<reference evidence="7 8" key="1">
    <citation type="submission" date="2023-06" db="EMBL/GenBank/DDBJ databases">
        <title>Microbacterium sp. nov., isolated from a waste landfill.</title>
        <authorList>
            <person name="Wen W."/>
        </authorList>
    </citation>
    <scope>NUCLEOTIDE SEQUENCE [LARGE SCALE GENOMIC DNA]</scope>
    <source>
        <strain evidence="7 8">ASV49</strain>
    </source>
</reference>
<dbReference type="SMART" id="SM00829">
    <property type="entry name" value="PKS_ER"/>
    <property type="match status" value="1"/>
</dbReference>
<dbReference type="SUPFAM" id="SSF50129">
    <property type="entry name" value="GroES-like"/>
    <property type="match status" value="1"/>
</dbReference>
<dbReference type="InterPro" id="IPR050129">
    <property type="entry name" value="Zn_alcohol_dh"/>
</dbReference>
<feature type="domain" description="Enoyl reductase (ER)" evidence="6">
    <location>
        <begin position="20"/>
        <end position="333"/>
    </location>
</feature>
<dbReference type="PANTHER" id="PTHR43401:SF4">
    <property type="entry name" value="D-ARABINOSE 1-DEHYDROGENASE (NADP(+))"/>
    <property type="match status" value="1"/>
</dbReference>
<proteinExistence type="inferred from homology"/>
<dbReference type="PANTHER" id="PTHR43401">
    <property type="entry name" value="L-THREONINE 3-DEHYDROGENASE"/>
    <property type="match status" value="1"/>
</dbReference>
<keyword evidence="8" id="KW-1185">Reference proteome</keyword>
<evidence type="ECO:0000313" key="8">
    <source>
        <dbReference type="Proteomes" id="UP001235064"/>
    </source>
</evidence>
<organism evidence="7 8">
    <name type="scientific">Microbacterium candidum</name>
    <dbReference type="NCBI Taxonomy" id="3041922"/>
    <lineage>
        <taxon>Bacteria</taxon>
        <taxon>Bacillati</taxon>
        <taxon>Actinomycetota</taxon>
        <taxon>Actinomycetes</taxon>
        <taxon>Micrococcales</taxon>
        <taxon>Microbacteriaceae</taxon>
        <taxon>Microbacterium</taxon>
    </lineage>
</organism>
<evidence type="ECO:0000256" key="2">
    <source>
        <dbReference type="ARBA" id="ARBA00022723"/>
    </source>
</evidence>
<evidence type="ECO:0000256" key="3">
    <source>
        <dbReference type="ARBA" id="ARBA00022833"/>
    </source>
</evidence>
<dbReference type="Gene3D" id="3.90.180.10">
    <property type="entry name" value="Medium-chain alcohol dehydrogenases, catalytic domain"/>
    <property type="match status" value="1"/>
</dbReference>
<dbReference type="RefSeq" id="WP_286289711.1">
    <property type="nucleotide sequence ID" value="NZ_JASXSZ010000005.1"/>
</dbReference>
<dbReference type="InterPro" id="IPR011032">
    <property type="entry name" value="GroES-like_sf"/>
</dbReference>
<evidence type="ECO:0000256" key="5">
    <source>
        <dbReference type="RuleBase" id="RU361277"/>
    </source>
</evidence>
<comment type="cofactor">
    <cofactor evidence="1 5">
        <name>Zn(2+)</name>
        <dbReference type="ChEBI" id="CHEBI:29105"/>
    </cofactor>
</comment>
<dbReference type="InterPro" id="IPR036291">
    <property type="entry name" value="NAD(P)-bd_dom_sf"/>
</dbReference>
<dbReference type="InterPro" id="IPR002328">
    <property type="entry name" value="ADH_Zn_CS"/>
</dbReference>
<dbReference type="SUPFAM" id="SSF51735">
    <property type="entry name" value="NAD(P)-binding Rossmann-fold domains"/>
    <property type="match status" value="1"/>
</dbReference>
<name>A0ABT7N212_9MICO</name>
<keyword evidence="2 5" id="KW-0479">Metal-binding</keyword>
<evidence type="ECO:0000256" key="4">
    <source>
        <dbReference type="ARBA" id="ARBA00023002"/>
    </source>
</evidence>
<dbReference type="InterPro" id="IPR020843">
    <property type="entry name" value="ER"/>
</dbReference>
<dbReference type="InterPro" id="IPR013154">
    <property type="entry name" value="ADH-like_N"/>
</dbReference>
<gene>
    <name evidence="7" type="ORF">QSV35_15535</name>
</gene>
<evidence type="ECO:0000313" key="7">
    <source>
        <dbReference type="EMBL" id="MDL9980751.1"/>
    </source>
</evidence>
<evidence type="ECO:0000259" key="6">
    <source>
        <dbReference type="SMART" id="SM00829"/>
    </source>
</evidence>
<evidence type="ECO:0000256" key="1">
    <source>
        <dbReference type="ARBA" id="ARBA00001947"/>
    </source>
</evidence>
<dbReference type="Pfam" id="PF00107">
    <property type="entry name" value="ADH_zinc_N"/>
    <property type="match status" value="1"/>
</dbReference>
<comment type="caution">
    <text evidence="7">The sequence shown here is derived from an EMBL/GenBank/DDBJ whole genome shotgun (WGS) entry which is preliminary data.</text>
</comment>
<comment type="similarity">
    <text evidence="5">Belongs to the zinc-containing alcohol dehydrogenase family.</text>
</comment>
<keyword evidence="3 5" id="KW-0862">Zinc</keyword>
<dbReference type="EMBL" id="JASXSZ010000005">
    <property type="protein sequence ID" value="MDL9980751.1"/>
    <property type="molecule type" value="Genomic_DNA"/>
</dbReference>
<accession>A0ABT7N212</accession>
<dbReference type="InterPro" id="IPR013149">
    <property type="entry name" value="ADH-like_C"/>
</dbReference>
<dbReference type="Pfam" id="PF08240">
    <property type="entry name" value="ADH_N"/>
    <property type="match status" value="1"/>
</dbReference>